<dbReference type="Proteomes" id="UP000678281">
    <property type="component" value="Unassembled WGS sequence"/>
</dbReference>
<accession>A0A942IEE2</accession>
<evidence type="ECO:0000313" key="3">
    <source>
        <dbReference type="Proteomes" id="UP000678281"/>
    </source>
</evidence>
<dbReference type="Pfam" id="PF01814">
    <property type="entry name" value="Hemerythrin"/>
    <property type="match status" value="1"/>
</dbReference>
<dbReference type="AlphaFoldDB" id="A0A942IEE2"/>
<name>A0A942IEE2_9HYPH</name>
<feature type="domain" description="Hemerythrin-like" evidence="1">
    <location>
        <begin position="16"/>
        <end position="137"/>
    </location>
</feature>
<protein>
    <submittedName>
        <fullName evidence="2">Hemerythrin domain-containing protein</fullName>
    </submittedName>
</protein>
<dbReference type="RefSeq" id="WP_212658751.1">
    <property type="nucleotide sequence ID" value="NZ_JAGXTP010000001.1"/>
</dbReference>
<gene>
    <name evidence="2" type="ORF">KD146_11210</name>
</gene>
<reference evidence="2" key="1">
    <citation type="submission" date="2021-04" db="EMBL/GenBank/DDBJ databases">
        <title>Devosia litorisediminis sp. nov., isolated from a sand dune.</title>
        <authorList>
            <person name="Park S."/>
            <person name="Yoon J.-H."/>
        </authorList>
    </citation>
    <scope>NUCLEOTIDE SEQUENCE</scope>
    <source>
        <strain evidence="2">BSSL-BM10</strain>
    </source>
</reference>
<comment type="caution">
    <text evidence="2">The sequence shown here is derived from an EMBL/GenBank/DDBJ whole genome shotgun (WGS) entry which is preliminary data.</text>
</comment>
<proteinExistence type="predicted"/>
<organism evidence="2 3">
    <name type="scientific">Devosia litorisediminis</name>
    <dbReference type="NCBI Taxonomy" id="2829817"/>
    <lineage>
        <taxon>Bacteria</taxon>
        <taxon>Pseudomonadati</taxon>
        <taxon>Pseudomonadota</taxon>
        <taxon>Alphaproteobacteria</taxon>
        <taxon>Hyphomicrobiales</taxon>
        <taxon>Devosiaceae</taxon>
        <taxon>Devosia</taxon>
    </lineage>
</organism>
<sequence length="147" mass="16206">MTLPNRHIAALEQSYSELLALCDALETVADNLPHEINARVCRSLADALEPLVARTHQQEEETLFPLLAASQNPQLSRTLARLREEHLADHSTAAEVSEALHDLSAGASKLSPDAVGYLLRSFFESMRRHVLSEQELLAMVGPPPLLH</sequence>
<evidence type="ECO:0000259" key="1">
    <source>
        <dbReference type="Pfam" id="PF01814"/>
    </source>
</evidence>
<dbReference type="InterPro" id="IPR012312">
    <property type="entry name" value="Hemerythrin-like"/>
</dbReference>
<keyword evidence="3" id="KW-1185">Reference proteome</keyword>
<dbReference type="EMBL" id="JAGXTP010000001">
    <property type="protein sequence ID" value="MBS3849265.1"/>
    <property type="molecule type" value="Genomic_DNA"/>
</dbReference>
<dbReference type="Gene3D" id="1.20.120.520">
    <property type="entry name" value="nmb1532 protein domain like"/>
    <property type="match status" value="1"/>
</dbReference>
<evidence type="ECO:0000313" key="2">
    <source>
        <dbReference type="EMBL" id="MBS3849265.1"/>
    </source>
</evidence>